<name>A0A8B8M7A3_ABRPR</name>
<dbReference type="Gene3D" id="3.10.10.10">
    <property type="entry name" value="HIV Type 1 Reverse Transcriptase, subunit A, domain 1"/>
    <property type="match status" value="1"/>
</dbReference>
<gene>
    <name evidence="4" type="primary">LOC113871655</name>
</gene>
<dbReference type="InterPro" id="IPR005162">
    <property type="entry name" value="Retrotrans_gag_dom"/>
</dbReference>
<dbReference type="SUPFAM" id="SSF50630">
    <property type="entry name" value="Acid proteases"/>
    <property type="match status" value="1"/>
</dbReference>
<keyword evidence="3" id="KW-1185">Reference proteome</keyword>
<evidence type="ECO:0000313" key="3">
    <source>
        <dbReference type="Proteomes" id="UP000694853"/>
    </source>
</evidence>
<reference evidence="4" key="2">
    <citation type="submission" date="2025-08" db="UniProtKB">
        <authorList>
            <consortium name="RefSeq"/>
        </authorList>
    </citation>
    <scope>IDENTIFICATION</scope>
    <source>
        <tissue evidence="4">Young leaves</tissue>
    </source>
</reference>
<protein>
    <submittedName>
        <fullName evidence="4">Uncharacterized protein LOC113871655</fullName>
    </submittedName>
</protein>
<dbReference type="CDD" id="cd00303">
    <property type="entry name" value="retropepsin_like"/>
    <property type="match status" value="1"/>
</dbReference>
<organism evidence="3 4">
    <name type="scientific">Abrus precatorius</name>
    <name type="common">Indian licorice</name>
    <name type="synonym">Glycine abrus</name>
    <dbReference type="NCBI Taxonomy" id="3816"/>
    <lineage>
        <taxon>Eukaryota</taxon>
        <taxon>Viridiplantae</taxon>
        <taxon>Streptophyta</taxon>
        <taxon>Embryophyta</taxon>
        <taxon>Tracheophyta</taxon>
        <taxon>Spermatophyta</taxon>
        <taxon>Magnoliopsida</taxon>
        <taxon>eudicotyledons</taxon>
        <taxon>Gunneridae</taxon>
        <taxon>Pentapetalae</taxon>
        <taxon>rosids</taxon>
        <taxon>fabids</taxon>
        <taxon>Fabales</taxon>
        <taxon>Fabaceae</taxon>
        <taxon>Papilionoideae</taxon>
        <taxon>50 kb inversion clade</taxon>
        <taxon>NPAAA clade</taxon>
        <taxon>indigoferoid/millettioid clade</taxon>
        <taxon>Abreae</taxon>
        <taxon>Abrus</taxon>
    </lineage>
</organism>
<reference evidence="3" key="1">
    <citation type="journal article" date="2019" name="Toxins">
        <title>Detection of Abrin-Like and Prepropulchellin-Like Toxin Genes and Transcripts Using Whole Genome Sequencing and Full-Length Transcript Sequencing of Abrus precatorius.</title>
        <authorList>
            <person name="Hovde B.T."/>
            <person name="Daligault H.E."/>
            <person name="Hanschen E.R."/>
            <person name="Kunde Y.A."/>
            <person name="Johnson M.B."/>
            <person name="Starkenburg S.R."/>
            <person name="Johnson S.L."/>
        </authorList>
    </citation>
    <scope>NUCLEOTIDE SEQUENCE [LARGE SCALE GENOMIC DNA]</scope>
</reference>
<dbReference type="AlphaFoldDB" id="A0A8B8M7A3"/>
<feature type="region of interest" description="Disordered" evidence="1">
    <location>
        <begin position="264"/>
        <end position="315"/>
    </location>
</feature>
<dbReference type="PANTHER" id="PTHR15503:SF45">
    <property type="entry name" value="RNA-DIRECTED DNA POLYMERASE HOMOLOG"/>
    <property type="match status" value="1"/>
</dbReference>
<evidence type="ECO:0000313" key="4">
    <source>
        <dbReference type="RefSeq" id="XP_027364556.1"/>
    </source>
</evidence>
<feature type="compositionally biased region" description="Low complexity" evidence="1">
    <location>
        <begin position="301"/>
        <end position="315"/>
    </location>
</feature>
<dbReference type="Proteomes" id="UP000694853">
    <property type="component" value="Unplaced"/>
</dbReference>
<dbReference type="Pfam" id="PF03732">
    <property type="entry name" value="Retrotrans_gag"/>
    <property type="match status" value="1"/>
</dbReference>
<dbReference type="KEGG" id="aprc:113871655"/>
<evidence type="ECO:0000259" key="2">
    <source>
        <dbReference type="Pfam" id="PF03732"/>
    </source>
</evidence>
<feature type="domain" description="Retrotransposon gag" evidence="2">
    <location>
        <begin position="137"/>
        <end position="230"/>
    </location>
</feature>
<dbReference type="OrthoDB" id="1407065at2759"/>
<proteinExistence type="predicted"/>
<dbReference type="Gene3D" id="4.10.60.10">
    <property type="entry name" value="Zinc finger, CCHC-type"/>
    <property type="match status" value="1"/>
</dbReference>
<dbReference type="InterPro" id="IPR032567">
    <property type="entry name" value="RTL1-rel"/>
</dbReference>
<dbReference type="InterPro" id="IPR043502">
    <property type="entry name" value="DNA/RNA_pol_sf"/>
</dbReference>
<dbReference type="InterPro" id="IPR021109">
    <property type="entry name" value="Peptidase_aspartic_dom_sf"/>
</dbReference>
<dbReference type="GeneID" id="113871655"/>
<accession>A0A8B8M7A3</accession>
<dbReference type="SUPFAM" id="SSF56672">
    <property type="entry name" value="DNA/RNA polymerases"/>
    <property type="match status" value="1"/>
</dbReference>
<dbReference type="Gene3D" id="2.40.70.10">
    <property type="entry name" value="Acid Proteases"/>
    <property type="match status" value="1"/>
</dbReference>
<sequence length="589" mass="66622">MCPLLPEACQERLLVRTHTALAITPCPRLAPRCHMPTSLRLARPRTTPNKLNMVGRDRDRGAEGSNDLIERMTQILETMVHNQGRESVEYQGLSAFTRHDPPKFEGGFNLEGAQRWLADVEEVFNAMGCHEEHKVSYATYLLCGEAENWWRFAGQTLPQKDGYVQWETFKAIFLGNYFPRDLRKQKVREFLELKQGSMTVEEYATKFQELMKYWPHYQHGDGEKDLCAQFEHRLRPDIRATVSVFQLTDLPTLMSKSRIFEANSRGKMVDTGGAGPMRQDRRPPRFSKGPYSGLGNSQFRGSSSQEKSSGSGSRLGSFRGPLKYFRCEGPHMVRDCPQSRATCSNCGKSGHNANGRLLDVLFDSGATHSFISVDCVKSLNLYVTELPCNVVVTTPTGKLVMTSWVCLECSMMVHGREFEADLICLPLSQLDVILRMDWLAANHVLLDCREKNLVFGVTITEVPRLMGQGAWKNTVNAKVFMVIFSMETESVVEPEYIPVVRDFLEVFPKDISELPPEREIEFAIDLIPGANSISVAPYKMSPVELAEVKKQVEDLLQIQFVRPSVSPWGAPVLLVKKKDGSMRMCVDYR</sequence>
<dbReference type="Pfam" id="PF08284">
    <property type="entry name" value="RVP_2"/>
    <property type="match status" value="1"/>
</dbReference>
<evidence type="ECO:0000256" key="1">
    <source>
        <dbReference type="SAM" id="MobiDB-lite"/>
    </source>
</evidence>
<dbReference type="RefSeq" id="XP_027364556.1">
    <property type="nucleotide sequence ID" value="XM_027508755.1"/>
</dbReference>
<dbReference type="PANTHER" id="PTHR15503">
    <property type="entry name" value="LDOC1 RELATED"/>
    <property type="match status" value="1"/>
</dbReference>